<accession>A0A9P9DEA9</accession>
<keyword evidence="2" id="KW-1185">Reference proteome</keyword>
<name>A0A9P9DEA9_9HYPO</name>
<comment type="caution">
    <text evidence="1">The sequence shown here is derived from an EMBL/GenBank/DDBJ whole genome shotgun (WGS) entry which is preliminary data.</text>
</comment>
<sequence>MKGHHEHVAAWYAHTTWCESIQIQSHVVTSRGNPIRFNLSNKYLFRGIRTELTIDSEIRIHVDKDGKVERLEDRWVTVTNEGGRPAQSLQGQGAWGILGLGYA</sequence>
<protein>
    <submittedName>
        <fullName evidence="1">Uncharacterized protein</fullName>
    </submittedName>
</protein>
<dbReference type="Proteomes" id="UP000738349">
    <property type="component" value="Unassembled WGS sequence"/>
</dbReference>
<dbReference type="AlphaFoldDB" id="A0A9P9DEA9"/>
<evidence type="ECO:0000313" key="1">
    <source>
        <dbReference type="EMBL" id="KAH7117412.1"/>
    </source>
</evidence>
<evidence type="ECO:0000313" key="2">
    <source>
        <dbReference type="Proteomes" id="UP000738349"/>
    </source>
</evidence>
<dbReference type="OrthoDB" id="2400485at2759"/>
<dbReference type="EMBL" id="JAGMUV010000028">
    <property type="protein sequence ID" value="KAH7117412.1"/>
    <property type="molecule type" value="Genomic_DNA"/>
</dbReference>
<gene>
    <name evidence="1" type="ORF">EDB81DRAFT_243688</name>
</gene>
<organism evidence="1 2">
    <name type="scientific">Dactylonectria macrodidyma</name>
    <dbReference type="NCBI Taxonomy" id="307937"/>
    <lineage>
        <taxon>Eukaryota</taxon>
        <taxon>Fungi</taxon>
        <taxon>Dikarya</taxon>
        <taxon>Ascomycota</taxon>
        <taxon>Pezizomycotina</taxon>
        <taxon>Sordariomycetes</taxon>
        <taxon>Hypocreomycetidae</taxon>
        <taxon>Hypocreales</taxon>
        <taxon>Nectriaceae</taxon>
        <taxon>Dactylonectria</taxon>
    </lineage>
</organism>
<proteinExistence type="predicted"/>
<reference evidence="1" key="1">
    <citation type="journal article" date="2021" name="Nat. Commun.">
        <title>Genetic determinants of endophytism in the Arabidopsis root mycobiome.</title>
        <authorList>
            <person name="Mesny F."/>
            <person name="Miyauchi S."/>
            <person name="Thiergart T."/>
            <person name="Pickel B."/>
            <person name="Atanasova L."/>
            <person name="Karlsson M."/>
            <person name="Huettel B."/>
            <person name="Barry K.W."/>
            <person name="Haridas S."/>
            <person name="Chen C."/>
            <person name="Bauer D."/>
            <person name="Andreopoulos W."/>
            <person name="Pangilinan J."/>
            <person name="LaButti K."/>
            <person name="Riley R."/>
            <person name="Lipzen A."/>
            <person name="Clum A."/>
            <person name="Drula E."/>
            <person name="Henrissat B."/>
            <person name="Kohler A."/>
            <person name="Grigoriev I.V."/>
            <person name="Martin F.M."/>
            <person name="Hacquard S."/>
        </authorList>
    </citation>
    <scope>NUCLEOTIDE SEQUENCE</scope>
    <source>
        <strain evidence="1">MPI-CAGE-AT-0147</strain>
    </source>
</reference>